<evidence type="ECO:0000256" key="1">
    <source>
        <dbReference type="ARBA" id="ARBA00023157"/>
    </source>
</evidence>
<protein>
    <submittedName>
        <fullName evidence="5">Enteropeptidase</fullName>
    </submittedName>
</protein>
<evidence type="ECO:0000313" key="6">
    <source>
        <dbReference type="Proteomes" id="UP000499080"/>
    </source>
</evidence>
<dbReference type="Pfam" id="PF00089">
    <property type="entry name" value="Trypsin"/>
    <property type="match status" value="1"/>
</dbReference>
<keyword evidence="6" id="KW-1185">Reference proteome</keyword>
<dbReference type="GO" id="GO:0006508">
    <property type="term" value="P:proteolysis"/>
    <property type="evidence" value="ECO:0007669"/>
    <property type="project" value="InterPro"/>
</dbReference>
<evidence type="ECO:0000259" key="4">
    <source>
        <dbReference type="PROSITE" id="PS50240"/>
    </source>
</evidence>
<keyword evidence="1" id="KW-1015">Disulfide bond</keyword>
<name>A0A4Y2DWC5_ARAVE</name>
<reference evidence="5 6" key="1">
    <citation type="journal article" date="2019" name="Sci. Rep.">
        <title>Orb-weaving spider Araneus ventricosus genome elucidates the spidroin gene catalogue.</title>
        <authorList>
            <person name="Kono N."/>
            <person name="Nakamura H."/>
            <person name="Ohtoshi R."/>
            <person name="Moran D.A.P."/>
            <person name="Shinohara A."/>
            <person name="Yoshida Y."/>
            <person name="Fujiwara M."/>
            <person name="Mori M."/>
            <person name="Tomita M."/>
            <person name="Arakawa K."/>
        </authorList>
    </citation>
    <scope>NUCLEOTIDE SEQUENCE [LARGE SCALE GENOMIC DNA]</scope>
</reference>
<dbReference type="AlphaFoldDB" id="A0A4Y2DWC5"/>
<feature type="domain" description="Peptidase S1" evidence="4">
    <location>
        <begin position="46"/>
        <end position="282"/>
    </location>
</feature>
<dbReference type="OrthoDB" id="6422349at2759"/>
<dbReference type="CDD" id="cd00190">
    <property type="entry name" value="Tryp_SPc"/>
    <property type="match status" value="1"/>
</dbReference>
<dbReference type="PANTHER" id="PTHR24256">
    <property type="entry name" value="TRYPTASE-RELATED"/>
    <property type="match status" value="1"/>
</dbReference>
<dbReference type="Proteomes" id="UP000499080">
    <property type="component" value="Unassembled WGS sequence"/>
</dbReference>
<organism evidence="5 6">
    <name type="scientific">Araneus ventricosus</name>
    <name type="common">Orbweaver spider</name>
    <name type="synonym">Epeira ventricosa</name>
    <dbReference type="NCBI Taxonomy" id="182803"/>
    <lineage>
        <taxon>Eukaryota</taxon>
        <taxon>Metazoa</taxon>
        <taxon>Ecdysozoa</taxon>
        <taxon>Arthropoda</taxon>
        <taxon>Chelicerata</taxon>
        <taxon>Arachnida</taxon>
        <taxon>Araneae</taxon>
        <taxon>Araneomorphae</taxon>
        <taxon>Entelegynae</taxon>
        <taxon>Araneoidea</taxon>
        <taxon>Araneidae</taxon>
        <taxon>Araneus</taxon>
    </lineage>
</organism>
<dbReference type="GO" id="GO:0004252">
    <property type="term" value="F:serine-type endopeptidase activity"/>
    <property type="evidence" value="ECO:0007669"/>
    <property type="project" value="InterPro"/>
</dbReference>
<evidence type="ECO:0000256" key="2">
    <source>
        <dbReference type="ARBA" id="ARBA00024195"/>
    </source>
</evidence>
<dbReference type="PROSITE" id="PS50240">
    <property type="entry name" value="TRYPSIN_DOM"/>
    <property type="match status" value="1"/>
</dbReference>
<dbReference type="SUPFAM" id="SSF50494">
    <property type="entry name" value="Trypsin-like serine proteases"/>
    <property type="match status" value="1"/>
</dbReference>
<feature type="compositionally biased region" description="Polar residues" evidence="3">
    <location>
        <begin position="315"/>
        <end position="327"/>
    </location>
</feature>
<dbReference type="InterPro" id="IPR001254">
    <property type="entry name" value="Trypsin_dom"/>
</dbReference>
<dbReference type="SMART" id="SM00020">
    <property type="entry name" value="Tryp_SPc"/>
    <property type="match status" value="1"/>
</dbReference>
<comment type="caution">
    <text evidence="5">The sequence shown here is derived from an EMBL/GenBank/DDBJ whole genome shotgun (WGS) entry which is preliminary data.</text>
</comment>
<comment type="similarity">
    <text evidence="2">Belongs to the peptidase S1 family. CLIP subfamily.</text>
</comment>
<dbReference type="InterPro" id="IPR043504">
    <property type="entry name" value="Peptidase_S1_PA_chymotrypsin"/>
</dbReference>
<proteinExistence type="inferred from homology"/>
<accession>A0A4Y2DWC5</accession>
<evidence type="ECO:0000313" key="5">
    <source>
        <dbReference type="EMBL" id="GBM21212.1"/>
    </source>
</evidence>
<dbReference type="InterPro" id="IPR009003">
    <property type="entry name" value="Peptidase_S1_PA"/>
</dbReference>
<sequence length="341" mass="38021">MEEEQDEPVTSIADAKASENIDEHVAVDESCSQNCGVVDQLPSSRMEAGLKGRQEQQGAWPWVASVARRNGKGTFEHLCTAVLISSRHMLSTAECFDRRNTSLYVVRIGHVNRNLTDEYNISRIAVPPTYQRRKFYDDLAVLTLSRDVNTENASPICLPPSPGTNLKGKITTSAGWIKKQSGLNSIILLEIPDIPVISNQRCHDLLYSKLPTFQRDFPQGLTDGIICAGFLEDGRDTCEENSGSPLMYQQGDHWCHKQQDSLLFSELKQGSLYFLWIQIGSALLPSQTGLLLSSHFKQYPSTFLRPFKSRDLFCSPSSPETPRTSFSDFPHPPKQTLPASG</sequence>
<gene>
    <name evidence="5" type="primary">Tmprss15_0</name>
    <name evidence="5" type="ORF">AVEN_265817_1</name>
</gene>
<feature type="region of interest" description="Disordered" evidence="3">
    <location>
        <begin position="315"/>
        <end position="341"/>
    </location>
</feature>
<dbReference type="InterPro" id="IPR051487">
    <property type="entry name" value="Ser/Thr_Proteases_Immune/Dev"/>
</dbReference>
<dbReference type="EMBL" id="BGPR01000456">
    <property type="protein sequence ID" value="GBM21212.1"/>
    <property type="molecule type" value="Genomic_DNA"/>
</dbReference>
<evidence type="ECO:0000256" key="3">
    <source>
        <dbReference type="SAM" id="MobiDB-lite"/>
    </source>
</evidence>
<dbReference type="Gene3D" id="2.40.10.10">
    <property type="entry name" value="Trypsin-like serine proteases"/>
    <property type="match status" value="1"/>
</dbReference>